<dbReference type="Proteomes" id="UP001140094">
    <property type="component" value="Unassembled WGS sequence"/>
</dbReference>
<reference evidence="3" key="1">
    <citation type="submission" date="2022-07" db="EMBL/GenBank/DDBJ databases">
        <title>Phylogenomic reconstructions and comparative analyses of Kickxellomycotina fungi.</title>
        <authorList>
            <person name="Reynolds N.K."/>
            <person name="Stajich J.E."/>
            <person name="Barry K."/>
            <person name="Grigoriev I.V."/>
            <person name="Crous P."/>
            <person name="Smith M.E."/>
        </authorList>
    </citation>
    <scope>NUCLEOTIDE SEQUENCE</scope>
    <source>
        <strain evidence="3">NRRL 1565</strain>
    </source>
</reference>
<organism evidence="3 4">
    <name type="scientific">Coemansia guatemalensis</name>
    <dbReference type="NCBI Taxonomy" id="2761395"/>
    <lineage>
        <taxon>Eukaryota</taxon>
        <taxon>Fungi</taxon>
        <taxon>Fungi incertae sedis</taxon>
        <taxon>Zoopagomycota</taxon>
        <taxon>Kickxellomycotina</taxon>
        <taxon>Kickxellomycetes</taxon>
        <taxon>Kickxellales</taxon>
        <taxon>Kickxellaceae</taxon>
        <taxon>Coemansia</taxon>
    </lineage>
</organism>
<dbReference type="AlphaFoldDB" id="A0A9W8LRT4"/>
<sequence>MANDLVENNINGFVQNELRQPYDVLGPIDGMRDNNFEGNNAENNSDNEDEAMDARINAIHAQINAAEERAQHLQEEAQAQQEPEPLM</sequence>
<keyword evidence="1" id="KW-0175">Coiled coil</keyword>
<evidence type="ECO:0000313" key="3">
    <source>
        <dbReference type="EMBL" id="KAJ2795764.1"/>
    </source>
</evidence>
<keyword evidence="4" id="KW-1185">Reference proteome</keyword>
<feature type="coiled-coil region" evidence="1">
    <location>
        <begin position="56"/>
        <end position="83"/>
    </location>
</feature>
<accession>A0A9W8LRT4</accession>
<proteinExistence type="predicted"/>
<comment type="caution">
    <text evidence="3">The sequence shown here is derived from an EMBL/GenBank/DDBJ whole genome shotgun (WGS) entry which is preliminary data.</text>
</comment>
<feature type="non-terminal residue" evidence="3">
    <location>
        <position position="87"/>
    </location>
</feature>
<feature type="region of interest" description="Disordered" evidence="2">
    <location>
        <begin position="24"/>
        <end position="50"/>
    </location>
</feature>
<name>A0A9W8LRT4_9FUNG</name>
<gene>
    <name evidence="3" type="ORF">H4R20_005766</name>
</gene>
<protein>
    <submittedName>
        <fullName evidence="3">Uncharacterized protein</fullName>
    </submittedName>
</protein>
<evidence type="ECO:0000256" key="1">
    <source>
        <dbReference type="SAM" id="Coils"/>
    </source>
</evidence>
<evidence type="ECO:0000313" key="4">
    <source>
        <dbReference type="Proteomes" id="UP001140094"/>
    </source>
</evidence>
<dbReference type="EMBL" id="JANBUO010002090">
    <property type="protein sequence ID" value="KAJ2795764.1"/>
    <property type="molecule type" value="Genomic_DNA"/>
</dbReference>
<evidence type="ECO:0000256" key="2">
    <source>
        <dbReference type="SAM" id="MobiDB-lite"/>
    </source>
</evidence>